<dbReference type="eggNOG" id="COG2867">
    <property type="taxonomic scope" value="Bacteria"/>
</dbReference>
<dbReference type="InterPro" id="IPR005031">
    <property type="entry name" value="COQ10_START"/>
</dbReference>
<dbReference type="InterPro" id="IPR023393">
    <property type="entry name" value="START-like_dom_sf"/>
</dbReference>
<proteinExistence type="predicted"/>
<dbReference type="SUPFAM" id="SSF55961">
    <property type="entry name" value="Bet v1-like"/>
    <property type="match status" value="1"/>
</dbReference>
<dbReference type="Proteomes" id="UP000183376">
    <property type="component" value="Chromosome I"/>
</dbReference>
<keyword evidence="4" id="KW-1185">Reference proteome</keyword>
<feature type="region of interest" description="Disordered" evidence="1">
    <location>
        <begin position="154"/>
        <end position="176"/>
    </location>
</feature>
<accession>A0A1G9S628</accession>
<evidence type="ECO:0000313" key="3">
    <source>
        <dbReference type="EMBL" id="SDM30969.1"/>
    </source>
</evidence>
<name>A0A1G9S628_ALLAB</name>
<gene>
    <name evidence="3" type="ORF">SAMN04489726_0917</name>
</gene>
<dbReference type="STRING" id="211114.SAMN04489726_0917"/>
<reference evidence="3 4" key="1">
    <citation type="submission" date="2016-10" db="EMBL/GenBank/DDBJ databases">
        <authorList>
            <person name="de Groot N.N."/>
        </authorList>
    </citation>
    <scope>NUCLEOTIDE SEQUENCE [LARGE SCALE GENOMIC DNA]</scope>
    <source>
        <strain evidence="3 4">DSM 44149</strain>
    </source>
</reference>
<feature type="domain" description="Coenzyme Q-binding protein COQ10 START" evidence="2">
    <location>
        <begin position="14"/>
        <end position="131"/>
    </location>
</feature>
<dbReference type="RefSeq" id="WP_052407550.1">
    <property type="nucleotide sequence ID" value="NZ_JOEF01000015.1"/>
</dbReference>
<sequence length="176" mass="19589">MRHVEIHAFIRDTDADSVFDTLADFRSYIDLVDVVRSVEQHRPEESSGHSSWVVEFRNGLLRWTERDWFRRAELRLDFDQIEGDFEEFSGGWVLEPAPEGVRTALIADFDFGVPSLASIVEPVAERVLTDVTQLILLGLFGDRVEFPDGTTAPAHPAAVSAGGRVRHTAATAGGRP</sequence>
<dbReference type="EMBL" id="LT629701">
    <property type="protein sequence ID" value="SDM30969.1"/>
    <property type="molecule type" value="Genomic_DNA"/>
</dbReference>
<dbReference type="Pfam" id="PF03364">
    <property type="entry name" value="Polyketide_cyc"/>
    <property type="match status" value="1"/>
</dbReference>
<evidence type="ECO:0000259" key="2">
    <source>
        <dbReference type="Pfam" id="PF03364"/>
    </source>
</evidence>
<dbReference type="AlphaFoldDB" id="A0A1G9S628"/>
<dbReference type="Gene3D" id="3.30.530.20">
    <property type="match status" value="1"/>
</dbReference>
<evidence type="ECO:0000256" key="1">
    <source>
        <dbReference type="SAM" id="MobiDB-lite"/>
    </source>
</evidence>
<protein>
    <submittedName>
        <fullName evidence="3">Ribosome association toxin PasT (RatA) of the RatAB toxin-antitoxin module</fullName>
    </submittedName>
</protein>
<dbReference type="OrthoDB" id="9134299at2"/>
<organism evidence="3 4">
    <name type="scientific">Allokutzneria albata</name>
    <name type="common">Kibdelosporangium albatum</name>
    <dbReference type="NCBI Taxonomy" id="211114"/>
    <lineage>
        <taxon>Bacteria</taxon>
        <taxon>Bacillati</taxon>
        <taxon>Actinomycetota</taxon>
        <taxon>Actinomycetes</taxon>
        <taxon>Pseudonocardiales</taxon>
        <taxon>Pseudonocardiaceae</taxon>
        <taxon>Allokutzneria</taxon>
    </lineage>
</organism>
<evidence type="ECO:0000313" key="4">
    <source>
        <dbReference type="Proteomes" id="UP000183376"/>
    </source>
</evidence>